<keyword evidence="3" id="KW-1185">Reference proteome</keyword>
<evidence type="ECO:0000313" key="2">
    <source>
        <dbReference type="EMBL" id="KAJ7229849.1"/>
    </source>
</evidence>
<accession>A0AAD7E5D1</accession>
<organism evidence="2 3">
    <name type="scientific">Mycena pura</name>
    <dbReference type="NCBI Taxonomy" id="153505"/>
    <lineage>
        <taxon>Eukaryota</taxon>
        <taxon>Fungi</taxon>
        <taxon>Dikarya</taxon>
        <taxon>Basidiomycota</taxon>
        <taxon>Agaricomycotina</taxon>
        <taxon>Agaricomycetes</taxon>
        <taxon>Agaricomycetidae</taxon>
        <taxon>Agaricales</taxon>
        <taxon>Marasmiineae</taxon>
        <taxon>Mycenaceae</taxon>
        <taxon>Mycena</taxon>
    </lineage>
</organism>
<dbReference type="EMBL" id="JARJCW010000001">
    <property type="protein sequence ID" value="KAJ7229849.1"/>
    <property type="molecule type" value="Genomic_DNA"/>
</dbReference>
<dbReference type="Proteomes" id="UP001219525">
    <property type="component" value="Unassembled WGS sequence"/>
</dbReference>
<sequence>MSRRYYIAAQITPGQISDAPAPAPASATCTYAAPGRSVRIRAAAPPTRRSTAVRATRSLIENPDGHQTAQSGYVAPQGSTVSSARKAPHAPAAAHAASPLLRTYYPHIRARATAHLCLWRNACEGAGAWRNRLLPGGNTDLPGSARYLSALSTPGHRGNAAFHLESTSDYTRVRFLKEYLNNTLSTGPFRGFETVDGRGFGRHGTTEHDGSMHIIYIYWLAEINRGPPICQKGSAYPQTDADKPLPTPATAVPSPVPFRRDFRNLAGVLNFAHRPPIKTAVPVDSYAGISAVEVPRFVLGSALYI</sequence>
<evidence type="ECO:0000313" key="3">
    <source>
        <dbReference type="Proteomes" id="UP001219525"/>
    </source>
</evidence>
<protein>
    <submittedName>
        <fullName evidence="2">Uncharacterized protein</fullName>
    </submittedName>
</protein>
<feature type="region of interest" description="Disordered" evidence="1">
    <location>
        <begin position="60"/>
        <end position="91"/>
    </location>
</feature>
<gene>
    <name evidence="2" type="ORF">GGX14DRAFT_383807</name>
</gene>
<evidence type="ECO:0000256" key="1">
    <source>
        <dbReference type="SAM" id="MobiDB-lite"/>
    </source>
</evidence>
<name>A0AAD7E5D1_9AGAR</name>
<proteinExistence type="predicted"/>
<feature type="compositionally biased region" description="Polar residues" evidence="1">
    <location>
        <begin position="65"/>
        <end position="83"/>
    </location>
</feature>
<reference evidence="2" key="1">
    <citation type="submission" date="2023-03" db="EMBL/GenBank/DDBJ databases">
        <title>Massive genome expansion in bonnet fungi (Mycena s.s.) driven by repeated elements and novel gene families across ecological guilds.</title>
        <authorList>
            <consortium name="Lawrence Berkeley National Laboratory"/>
            <person name="Harder C.B."/>
            <person name="Miyauchi S."/>
            <person name="Viragh M."/>
            <person name="Kuo A."/>
            <person name="Thoen E."/>
            <person name="Andreopoulos B."/>
            <person name="Lu D."/>
            <person name="Skrede I."/>
            <person name="Drula E."/>
            <person name="Henrissat B."/>
            <person name="Morin E."/>
            <person name="Kohler A."/>
            <person name="Barry K."/>
            <person name="LaButti K."/>
            <person name="Morin E."/>
            <person name="Salamov A."/>
            <person name="Lipzen A."/>
            <person name="Mereny Z."/>
            <person name="Hegedus B."/>
            <person name="Baldrian P."/>
            <person name="Stursova M."/>
            <person name="Weitz H."/>
            <person name="Taylor A."/>
            <person name="Grigoriev I.V."/>
            <person name="Nagy L.G."/>
            <person name="Martin F."/>
            <person name="Kauserud H."/>
        </authorList>
    </citation>
    <scope>NUCLEOTIDE SEQUENCE</scope>
    <source>
        <strain evidence="2">9144</strain>
    </source>
</reference>
<dbReference type="AlphaFoldDB" id="A0AAD7E5D1"/>
<comment type="caution">
    <text evidence="2">The sequence shown here is derived from an EMBL/GenBank/DDBJ whole genome shotgun (WGS) entry which is preliminary data.</text>
</comment>
<feature type="region of interest" description="Disordered" evidence="1">
    <location>
        <begin position="231"/>
        <end position="252"/>
    </location>
</feature>